<evidence type="ECO:0000313" key="2">
    <source>
        <dbReference type="Proteomes" id="UP000215546"/>
    </source>
</evidence>
<name>A0A233VQD9_FINMA</name>
<comment type="caution">
    <text evidence="1">The sequence shown here is derived from an EMBL/GenBank/DDBJ whole genome shotgun (WGS) entry which is preliminary data.</text>
</comment>
<evidence type="ECO:0000313" key="1">
    <source>
        <dbReference type="EMBL" id="OXZ34599.1"/>
    </source>
</evidence>
<dbReference type="AlphaFoldDB" id="A0A233VQD9"/>
<dbReference type="Proteomes" id="UP000215546">
    <property type="component" value="Unassembled WGS sequence"/>
</dbReference>
<accession>A0A233VQD9</accession>
<proteinExistence type="predicted"/>
<organism evidence="1 2">
    <name type="scientific">Finegoldia magna</name>
    <name type="common">Peptostreptococcus magnus</name>
    <dbReference type="NCBI Taxonomy" id="1260"/>
    <lineage>
        <taxon>Bacteria</taxon>
        <taxon>Bacillati</taxon>
        <taxon>Bacillota</taxon>
        <taxon>Tissierellia</taxon>
        <taxon>Tissierellales</taxon>
        <taxon>Peptoniphilaceae</taxon>
        <taxon>Finegoldia</taxon>
    </lineage>
</organism>
<reference evidence="2" key="1">
    <citation type="submission" date="2017-04" db="EMBL/GenBank/DDBJ databases">
        <title>Finegoldia magna isolated from orthopedic joint implant-associated infections.</title>
        <authorList>
            <person name="Bjorklund S."/>
            <person name="Bruggemann H."/>
            <person name="Jensen A."/>
            <person name="Hellmark B."/>
            <person name="Soderquist B."/>
        </authorList>
    </citation>
    <scope>NUCLEOTIDE SEQUENCE [LARGE SCALE GENOMIC DNA]</scope>
    <source>
        <strain evidence="2">12T273</strain>
    </source>
</reference>
<sequence length="59" mass="6920">MMPTTPHEALRSTCLIDRKKEGRKEENKSCKTLNRLRKLVNSNLEILKFEARFAQAVKF</sequence>
<gene>
    <name evidence="1" type="ORF">B9N55_00850</name>
</gene>
<dbReference type="EMBL" id="NDYE01000002">
    <property type="protein sequence ID" value="OXZ34599.1"/>
    <property type="molecule type" value="Genomic_DNA"/>
</dbReference>
<protein>
    <submittedName>
        <fullName evidence="1">Uncharacterized protein</fullName>
    </submittedName>
</protein>